<organism evidence="2 4">
    <name type="scientific">Trypanosoma cruzi</name>
    <dbReference type="NCBI Taxonomy" id="5693"/>
    <lineage>
        <taxon>Eukaryota</taxon>
        <taxon>Discoba</taxon>
        <taxon>Euglenozoa</taxon>
        <taxon>Kinetoplastea</taxon>
        <taxon>Metakinetoplastina</taxon>
        <taxon>Trypanosomatida</taxon>
        <taxon>Trypanosomatidae</taxon>
        <taxon>Trypanosoma</taxon>
        <taxon>Schizotrypanum</taxon>
    </lineage>
</organism>
<reference evidence="2 4" key="1">
    <citation type="journal article" date="2019" name="Genome Biol. Evol.">
        <title>Nanopore Sequencing Significantly Improves Genome Assembly of the Protozoan Parasite Trypanosoma cruzi.</title>
        <authorList>
            <person name="Diaz-Viraque F."/>
            <person name="Pita S."/>
            <person name="Greif G."/>
            <person name="de Souza R.C.M."/>
            <person name="Iraola G."/>
            <person name="Robello C."/>
        </authorList>
    </citation>
    <scope>NUCLEOTIDE SEQUENCE [LARGE SCALE GENOMIC DNA]</scope>
    <source>
        <strain evidence="2 4">Berenice</strain>
    </source>
</reference>
<dbReference type="VEuPathDB" id="TriTrypDB:ECC02_012070"/>
<evidence type="ECO:0000256" key="1">
    <source>
        <dbReference type="SAM" id="Coils"/>
    </source>
</evidence>
<sequence>MDRILIIQMLHNKAMEQRIRTEFNVFFAEEAGFRELIGLEQEFKWDEIINWAEIEAYQVKLAFIDQEKLNHFCSNVMSSFGIEKLVEKEMALHSSIMALQKRLNRAEGWLKVSNSGPGEVVQEKVRSWNDEKEALELQMEQLRIRIKRLNEGPDAVAPTSLQRSWEMDLNKSRAEKPTEGIHISHLTERTKEALSRVRDLLL</sequence>
<protein>
    <submittedName>
        <fullName evidence="2">Uncharacterized protein</fullName>
    </submittedName>
</protein>
<dbReference type="EMBL" id="JABDHM010000066">
    <property type="protein sequence ID" value="KAF5219632.1"/>
    <property type="molecule type" value="Genomic_DNA"/>
</dbReference>
<dbReference type="Proteomes" id="UP000583944">
    <property type="component" value="Unassembled WGS sequence"/>
</dbReference>
<dbReference type="EMBL" id="JABDHM010000347">
    <property type="protein sequence ID" value="KAF5215250.1"/>
    <property type="molecule type" value="Genomic_DNA"/>
</dbReference>
<evidence type="ECO:0000313" key="2">
    <source>
        <dbReference type="EMBL" id="KAF5215250.1"/>
    </source>
</evidence>
<dbReference type="VEuPathDB" id="TriTrypDB:ECC02_007370"/>
<reference evidence="2" key="2">
    <citation type="submission" date="2020-04" db="EMBL/GenBank/DDBJ databases">
        <authorList>
            <person name="Diaz Viraque F."/>
        </authorList>
    </citation>
    <scope>NUCLEOTIDE SEQUENCE</scope>
    <source>
        <strain evidence="2">Berenice</strain>
    </source>
</reference>
<evidence type="ECO:0000313" key="4">
    <source>
        <dbReference type="Proteomes" id="UP000583944"/>
    </source>
</evidence>
<name>A0A7J6XMQ2_TRYCR</name>
<feature type="coiled-coil region" evidence="1">
    <location>
        <begin position="125"/>
        <end position="152"/>
    </location>
</feature>
<comment type="caution">
    <text evidence="2">The sequence shown here is derived from an EMBL/GenBank/DDBJ whole genome shotgun (WGS) entry which is preliminary data.</text>
</comment>
<dbReference type="VEuPathDB" id="TriTrypDB:BCY84_05955"/>
<dbReference type="AlphaFoldDB" id="A0A7J6XMQ2"/>
<gene>
    <name evidence="3" type="ORF">ECC02_007370</name>
    <name evidence="2" type="ORF">ECC02_012070</name>
</gene>
<keyword evidence="1" id="KW-0175">Coiled coil</keyword>
<proteinExistence type="predicted"/>
<evidence type="ECO:0000313" key="3">
    <source>
        <dbReference type="EMBL" id="KAF5219632.1"/>
    </source>
</evidence>
<accession>A0A7J6XMQ2</accession>